<protein>
    <submittedName>
        <fullName evidence="2">Uncharacterized protein</fullName>
    </submittedName>
</protein>
<dbReference type="OrthoDB" id="9389838at2759"/>
<name>A0A2P4S7J9_BAMTH</name>
<evidence type="ECO:0000313" key="3">
    <source>
        <dbReference type="Proteomes" id="UP000237246"/>
    </source>
</evidence>
<sequence>DIQLRQGKPKRDEHNEVDLVEERKKLKEKASIVAQCLERKEEKVQNHAKTQRSFISVEDIGVGMADLRQRSHKPPKKAKNKTNKTTLELDNKLPSNVIQELNTVLQKNRILHDETSS</sequence>
<dbReference type="Proteomes" id="UP000237246">
    <property type="component" value="Unassembled WGS sequence"/>
</dbReference>
<feature type="compositionally biased region" description="Basic residues" evidence="1">
    <location>
        <begin position="70"/>
        <end position="82"/>
    </location>
</feature>
<reference evidence="2 3" key="1">
    <citation type="submission" date="2018-01" db="EMBL/GenBank/DDBJ databases">
        <title>Comparison of the Chinese Bamboo Partridge and Red Junglefowl genome sequences highlights the importance of demography in genome evolution.</title>
        <authorList>
            <person name="Tiley G.P."/>
            <person name="Kimball R.T."/>
            <person name="Braun E.L."/>
            <person name="Burleigh J.G."/>
        </authorList>
    </citation>
    <scope>NUCLEOTIDE SEQUENCE [LARGE SCALE GENOMIC DNA]</scope>
    <source>
        <strain evidence="2">RTK389</strain>
        <tissue evidence="2">Blood</tissue>
    </source>
</reference>
<proteinExistence type="predicted"/>
<dbReference type="EMBL" id="PPHD01088903">
    <property type="protein sequence ID" value="POI20074.1"/>
    <property type="molecule type" value="Genomic_DNA"/>
</dbReference>
<dbReference type="AlphaFoldDB" id="A0A2P4S7J9"/>
<evidence type="ECO:0000256" key="1">
    <source>
        <dbReference type="SAM" id="MobiDB-lite"/>
    </source>
</evidence>
<accession>A0A2P4S7J9</accession>
<gene>
    <name evidence="2" type="ORF">CIB84_016179</name>
</gene>
<feature type="non-terminal residue" evidence="2">
    <location>
        <position position="1"/>
    </location>
</feature>
<comment type="caution">
    <text evidence="2">The sequence shown here is derived from an EMBL/GenBank/DDBJ whole genome shotgun (WGS) entry which is preliminary data.</text>
</comment>
<organism evidence="2 3">
    <name type="scientific">Bambusicola thoracicus</name>
    <name type="common">Chinese bamboo-partridge</name>
    <name type="synonym">Perdix thoracica</name>
    <dbReference type="NCBI Taxonomy" id="9083"/>
    <lineage>
        <taxon>Eukaryota</taxon>
        <taxon>Metazoa</taxon>
        <taxon>Chordata</taxon>
        <taxon>Craniata</taxon>
        <taxon>Vertebrata</taxon>
        <taxon>Euteleostomi</taxon>
        <taxon>Archelosauria</taxon>
        <taxon>Archosauria</taxon>
        <taxon>Dinosauria</taxon>
        <taxon>Saurischia</taxon>
        <taxon>Theropoda</taxon>
        <taxon>Coelurosauria</taxon>
        <taxon>Aves</taxon>
        <taxon>Neognathae</taxon>
        <taxon>Galloanserae</taxon>
        <taxon>Galliformes</taxon>
        <taxon>Phasianidae</taxon>
        <taxon>Perdicinae</taxon>
        <taxon>Bambusicola</taxon>
    </lineage>
</organism>
<keyword evidence="3" id="KW-1185">Reference proteome</keyword>
<evidence type="ECO:0000313" key="2">
    <source>
        <dbReference type="EMBL" id="POI20074.1"/>
    </source>
</evidence>
<feature type="region of interest" description="Disordered" evidence="1">
    <location>
        <begin position="68"/>
        <end position="88"/>
    </location>
</feature>